<dbReference type="Pfam" id="PF07733">
    <property type="entry name" value="DNA_pol3_alpha"/>
    <property type="match status" value="1"/>
</dbReference>
<sequence length="158" mass="17972">MSKRRRQEAIEVAIELFGEDKVAQLCTFNSLSPKVCMRDLGKVFHEEGIYNLPFSIRDKISKLIPDDPNEKMTIEKAMENSPELQKYAKEYPLLFEYTKYLQNLPKSVGTHAAAVIIAPRPVIEYAPLMLNGDGNVMLHLEMHNAMDDLGLVKMDFLG</sequence>
<protein>
    <recommendedName>
        <fullName evidence="1">Bacterial DNA polymerase III alpha subunit NTPase domain-containing protein</fullName>
    </recommendedName>
</protein>
<organism evidence="2">
    <name type="scientific">Alicyclobacillus phage KKP_3916</name>
    <dbReference type="NCBI Taxonomy" id="3040651"/>
    <lineage>
        <taxon>Viruses</taxon>
        <taxon>Duplodnaviria</taxon>
        <taxon>Heunggongvirae</taxon>
        <taxon>Uroviricota</taxon>
        <taxon>Caudoviricetes</taxon>
    </lineage>
</organism>
<dbReference type="EMBL" id="OQ846916">
    <property type="protein sequence ID" value="WJJ55300.1"/>
    <property type="molecule type" value="Genomic_DNA"/>
</dbReference>
<evidence type="ECO:0000313" key="2">
    <source>
        <dbReference type="EMBL" id="WJJ55300.1"/>
    </source>
</evidence>
<dbReference type="InterPro" id="IPR041931">
    <property type="entry name" value="DNA_pol3_alpha_thumb_dom"/>
</dbReference>
<dbReference type="PANTHER" id="PTHR32294:SF0">
    <property type="entry name" value="DNA POLYMERASE III SUBUNIT ALPHA"/>
    <property type="match status" value="1"/>
</dbReference>
<dbReference type="PANTHER" id="PTHR32294">
    <property type="entry name" value="DNA POLYMERASE III SUBUNIT ALPHA"/>
    <property type="match status" value="1"/>
</dbReference>
<dbReference type="Gene3D" id="1.10.10.1600">
    <property type="entry name" value="Bacterial DNA polymerase III alpha subunit, thumb domain"/>
    <property type="match status" value="1"/>
</dbReference>
<dbReference type="GO" id="GO:0006260">
    <property type="term" value="P:DNA replication"/>
    <property type="evidence" value="ECO:0007669"/>
    <property type="project" value="InterPro"/>
</dbReference>
<reference evidence="2" key="1">
    <citation type="submission" date="2023-04" db="EMBL/GenBank/DDBJ databases">
        <title>Characterization and genome study of newly isolated Alicyclobacillus-specific phaga.</title>
        <authorList>
            <person name="Shymialevich D."/>
            <person name="Wojcicki M."/>
            <person name="Srednicka P."/>
            <person name="Swider O."/>
        </authorList>
    </citation>
    <scope>NUCLEOTIDE SEQUENCE</scope>
</reference>
<dbReference type="InterPro" id="IPR004805">
    <property type="entry name" value="DnaE2/DnaE/PolC"/>
</dbReference>
<feature type="domain" description="Bacterial DNA polymerase III alpha subunit NTPase" evidence="1">
    <location>
        <begin position="2"/>
        <end position="158"/>
    </location>
</feature>
<evidence type="ECO:0000259" key="1">
    <source>
        <dbReference type="Pfam" id="PF07733"/>
    </source>
</evidence>
<gene>
    <name evidence="2" type="ORF">QB910_000056</name>
</gene>
<proteinExistence type="predicted"/>
<name>A0AAT9V7N4_9CAUD</name>
<dbReference type="InterPro" id="IPR011708">
    <property type="entry name" value="DNA_pol3_alpha_NTPase_dom"/>
</dbReference>
<accession>A0AAT9V7N4</accession>
<dbReference type="GO" id="GO:0008408">
    <property type="term" value="F:3'-5' exonuclease activity"/>
    <property type="evidence" value="ECO:0007669"/>
    <property type="project" value="InterPro"/>
</dbReference>